<evidence type="ECO:0000256" key="4">
    <source>
        <dbReference type="ARBA" id="ARBA00023029"/>
    </source>
</evidence>
<evidence type="ECO:0000256" key="7">
    <source>
        <dbReference type="PROSITE-ProRule" id="PRU01382"/>
    </source>
</evidence>
<reference evidence="9 10" key="1">
    <citation type="journal article" date="2023" name="G3 (Bethesda)">
        <title>A chromosome-length genome assembly and annotation of blackberry (Rubus argutus, cv. 'Hillquist').</title>
        <authorList>
            <person name="Bruna T."/>
            <person name="Aryal R."/>
            <person name="Dudchenko O."/>
            <person name="Sargent D.J."/>
            <person name="Mead D."/>
            <person name="Buti M."/>
            <person name="Cavallini A."/>
            <person name="Hytonen T."/>
            <person name="Andres J."/>
            <person name="Pham M."/>
            <person name="Weisz D."/>
            <person name="Mascagni F."/>
            <person name="Usai G."/>
            <person name="Natali L."/>
            <person name="Bassil N."/>
            <person name="Fernandez G.E."/>
            <person name="Lomsadze A."/>
            <person name="Armour M."/>
            <person name="Olukolu B."/>
            <person name="Poorten T."/>
            <person name="Britton C."/>
            <person name="Davik J."/>
            <person name="Ashrafi H."/>
            <person name="Aiden E.L."/>
            <person name="Borodovsky M."/>
            <person name="Worthington M."/>
        </authorList>
    </citation>
    <scope>NUCLEOTIDE SEQUENCE [LARGE SCALE GENOMIC DNA]</scope>
    <source>
        <strain evidence="9">PI 553951</strain>
    </source>
</reference>
<dbReference type="Pfam" id="PF01028">
    <property type="entry name" value="Topoisom_I"/>
    <property type="match status" value="1"/>
</dbReference>
<evidence type="ECO:0000256" key="1">
    <source>
        <dbReference type="ARBA" id="ARBA00000213"/>
    </source>
</evidence>
<evidence type="ECO:0000259" key="8">
    <source>
        <dbReference type="SMART" id="SM00435"/>
    </source>
</evidence>
<dbReference type="InterPro" id="IPR011010">
    <property type="entry name" value="DNA_brk_join_enz"/>
</dbReference>
<evidence type="ECO:0000256" key="2">
    <source>
        <dbReference type="ARBA" id="ARBA00006645"/>
    </source>
</evidence>
<dbReference type="GO" id="GO:0007059">
    <property type="term" value="P:chromosome segregation"/>
    <property type="evidence" value="ECO:0007669"/>
    <property type="project" value="TreeGrafter"/>
</dbReference>
<comment type="caution">
    <text evidence="9">The sequence shown here is derived from an EMBL/GenBank/DDBJ whole genome shotgun (WGS) entry which is preliminary data.</text>
</comment>
<feature type="domain" description="DNA topoisomerase I eukaryotic-type" evidence="8">
    <location>
        <begin position="2"/>
        <end position="302"/>
    </location>
</feature>
<dbReference type="GO" id="GO:0005730">
    <property type="term" value="C:nucleolus"/>
    <property type="evidence" value="ECO:0007669"/>
    <property type="project" value="TreeGrafter"/>
</dbReference>
<dbReference type="GO" id="GO:0005694">
    <property type="term" value="C:chromosome"/>
    <property type="evidence" value="ECO:0007669"/>
    <property type="project" value="InterPro"/>
</dbReference>
<dbReference type="InterPro" id="IPR013500">
    <property type="entry name" value="TopoI_cat_euk"/>
</dbReference>
<evidence type="ECO:0000256" key="3">
    <source>
        <dbReference type="ARBA" id="ARBA00012891"/>
    </source>
</evidence>
<name>A0AAW1YBK7_RUBAR</name>
<dbReference type="PANTHER" id="PTHR10290">
    <property type="entry name" value="DNA TOPOISOMERASE I"/>
    <property type="match status" value="1"/>
</dbReference>
<dbReference type="EC" id="5.6.2.1" evidence="3"/>
<dbReference type="InterPro" id="IPR051062">
    <property type="entry name" value="Topoisomerase_IB"/>
</dbReference>
<dbReference type="Proteomes" id="UP001457282">
    <property type="component" value="Unassembled WGS sequence"/>
</dbReference>
<dbReference type="Gene3D" id="3.90.15.10">
    <property type="entry name" value="Topoisomerase I, Chain A, domain 3"/>
    <property type="match status" value="1"/>
</dbReference>
<dbReference type="AlphaFoldDB" id="A0AAW1YBK7"/>
<dbReference type="PANTHER" id="PTHR10290:SF23">
    <property type="entry name" value="DNA TOPOISOMERASE 1 BETA"/>
    <property type="match status" value="1"/>
</dbReference>
<dbReference type="SMART" id="SM00435">
    <property type="entry name" value="TOPEUc"/>
    <property type="match status" value="1"/>
</dbReference>
<organism evidence="9 10">
    <name type="scientific">Rubus argutus</name>
    <name type="common">Southern blackberry</name>
    <dbReference type="NCBI Taxonomy" id="59490"/>
    <lineage>
        <taxon>Eukaryota</taxon>
        <taxon>Viridiplantae</taxon>
        <taxon>Streptophyta</taxon>
        <taxon>Embryophyta</taxon>
        <taxon>Tracheophyta</taxon>
        <taxon>Spermatophyta</taxon>
        <taxon>Magnoliopsida</taxon>
        <taxon>eudicotyledons</taxon>
        <taxon>Gunneridae</taxon>
        <taxon>Pentapetalae</taxon>
        <taxon>rosids</taxon>
        <taxon>fabids</taxon>
        <taxon>Rosales</taxon>
        <taxon>Rosaceae</taxon>
        <taxon>Rosoideae</taxon>
        <taxon>Rosoideae incertae sedis</taxon>
        <taxon>Rubus</taxon>
    </lineage>
</organism>
<evidence type="ECO:0000313" key="9">
    <source>
        <dbReference type="EMBL" id="KAK9945152.1"/>
    </source>
</evidence>
<dbReference type="InterPro" id="IPR014727">
    <property type="entry name" value="TopoI_cat_a/b-sub_euk"/>
</dbReference>
<dbReference type="InterPro" id="IPR001631">
    <property type="entry name" value="TopoI"/>
</dbReference>
<feature type="active site" description="O-(3'-phospho-DNA)-tyrosine intermediate" evidence="7">
    <location>
        <position position="288"/>
    </location>
</feature>
<evidence type="ECO:0000256" key="5">
    <source>
        <dbReference type="ARBA" id="ARBA00023125"/>
    </source>
</evidence>
<proteinExistence type="inferred from homology"/>
<dbReference type="GO" id="GO:0003677">
    <property type="term" value="F:DNA binding"/>
    <property type="evidence" value="ECO:0007669"/>
    <property type="project" value="UniProtKB-UniRule"/>
</dbReference>
<accession>A0AAW1YBK7</accession>
<dbReference type="InterPro" id="IPR013499">
    <property type="entry name" value="TopoI_euk"/>
</dbReference>
<keyword evidence="6 7" id="KW-0413">Isomerase</keyword>
<keyword evidence="4 7" id="KW-0799">Topoisomerase</keyword>
<dbReference type="InterPro" id="IPR014711">
    <property type="entry name" value="TopoI_cat_a-hlx-sub_euk"/>
</dbReference>
<dbReference type="Gene3D" id="1.10.132.10">
    <property type="match status" value="1"/>
</dbReference>
<keyword evidence="5 7" id="KW-0238">DNA-binding</keyword>
<dbReference type="Pfam" id="PF14370">
    <property type="entry name" value="Topo_C_assoc"/>
    <property type="match status" value="1"/>
</dbReference>
<evidence type="ECO:0000256" key="6">
    <source>
        <dbReference type="ARBA" id="ARBA00023235"/>
    </source>
</evidence>
<sequence>MESIKERFDKARMLKDYIGNIRAAYTRDFTSEDDVKKQKAVATYMIDKLALNAGTEKDDDDEVSLLGCCTIKVENIKANPPNMLEFSFHGKGLTVETVYEVEDSVWEAIVQFQTRKHGSDVLFDKLDTYELTAHLKELMPGLTANLLRTYNASVALDNVLNKETMEGDDVKKSLFYYHACTEVASIIHNNPRSRTIFNPDNPSLLHLGGLIGDLQGTLADLEMDLDMAKKGKRLKVSEGEEEGNLNPEMLERKIAETTSRIKRLEDKMRRKKEPKAVVAFGSASIPHYLDPRITVAWSMRHEVLPVKVLSKRYFDMYPWALEVDPAFRY</sequence>
<dbReference type="PROSITE" id="PS52038">
    <property type="entry name" value="TOPO_IB_2"/>
    <property type="match status" value="1"/>
</dbReference>
<dbReference type="InterPro" id="IPR025834">
    <property type="entry name" value="TopoI_C_dom"/>
</dbReference>
<comment type="catalytic activity">
    <reaction evidence="1 7">
        <text>ATP-independent breakage of single-stranded DNA, followed by passage and rejoining.</text>
        <dbReference type="EC" id="5.6.2.1"/>
    </reaction>
</comment>
<evidence type="ECO:0000313" key="10">
    <source>
        <dbReference type="Proteomes" id="UP001457282"/>
    </source>
</evidence>
<dbReference type="GO" id="GO:0006260">
    <property type="term" value="P:DNA replication"/>
    <property type="evidence" value="ECO:0007669"/>
    <property type="project" value="TreeGrafter"/>
</dbReference>
<protein>
    <recommendedName>
        <fullName evidence="3">DNA topoisomerase</fullName>
        <ecNumber evidence="3">5.6.2.1</ecNumber>
    </recommendedName>
</protein>
<keyword evidence="10" id="KW-1185">Reference proteome</keyword>
<dbReference type="GO" id="GO:0006265">
    <property type="term" value="P:DNA topological change"/>
    <property type="evidence" value="ECO:0007669"/>
    <property type="project" value="UniProtKB-UniRule"/>
</dbReference>
<dbReference type="PRINTS" id="PR00416">
    <property type="entry name" value="EUTPISMRASEI"/>
</dbReference>
<dbReference type="EMBL" id="JBEDUW010000002">
    <property type="protein sequence ID" value="KAK9945152.1"/>
    <property type="molecule type" value="Genomic_DNA"/>
</dbReference>
<dbReference type="GO" id="GO:0003917">
    <property type="term" value="F:DNA topoisomerase type I (single strand cut, ATP-independent) activity"/>
    <property type="evidence" value="ECO:0007669"/>
    <property type="project" value="UniProtKB-UniRule"/>
</dbReference>
<comment type="similarity">
    <text evidence="2 7">Belongs to the type IB topoisomerase family.</text>
</comment>
<dbReference type="SUPFAM" id="SSF56349">
    <property type="entry name" value="DNA breaking-rejoining enzymes"/>
    <property type="match status" value="1"/>
</dbReference>
<gene>
    <name evidence="9" type="ORF">M0R45_010680</name>
</gene>